<sequence>MGIVSAEETEKMEIQELRRMLVACAGVHRRKDDEHFKAMRNGLAAQAIDDVEDHLICVTSGVSFLGLAVVNRLLLRGYSVRIIVDNQEDREKLREMKSSGQMRTCSNDVSVVTAKLMEVEELVEAFEGCRGVFHTSAFTDPAGLSGYSKSMAEIEVKATENVMKACARASSVRKCVFTSSLLACIWGDAALQDLSPVVNHDSWSDESLCINKKLWYALGKLRSEKAAWKMADEKGLKLTTICPGLITGPDFIHRNPTATIAYLKGAQEMYADGLLATVDVMRLAEAHLCVYEAMNKTAFGRYLCFDRVIAGENEAEYLAREMGIPATKICGNADGHIPRPFDLSNKKLTTLMSRTLRSCYYQS</sequence>
<organism evidence="1 2">
    <name type="scientific">Melia azedarach</name>
    <name type="common">Chinaberry tree</name>
    <dbReference type="NCBI Taxonomy" id="155640"/>
    <lineage>
        <taxon>Eukaryota</taxon>
        <taxon>Viridiplantae</taxon>
        <taxon>Streptophyta</taxon>
        <taxon>Embryophyta</taxon>
        <taxon>Tracheophyta</taxon>
        <taxon>Spermatophyta</taxon>
        <taxon>Magnoliopsida</taxon>
        <taxon>eudicotyledons</taxon>
        <taxon>Gunneridae</taxon>
        <taxon>Pentapetalae</taxon>
        <taxon>rosids</taxon>
        <taxon>malvids</taxon>
        <taxon>Sapindales</taxon>
        <taxon>Meliaceae</taxon>
        <taxon>Melia</taxon>
    </lineage>
</organism>
<gene>
    <name evidence="1" type="ORF">OWV82_002047</name>
</gene>
<evidence type="ECO:0000313" key="1">
    <source>
        <dbReference type="EMBL" id="KAJ4729231.1"/>
    </source>
</evidence>
<protein>
    <submittedName>
        <fullName evidence="1">Cinnamoyl-CoA reductase</fullName>
    </submittedName>
</protein>
<accession>A0ACC1YZS9</accession>
<name>A0ACC1YZS9_MELAZ</name>
<dbReference type="EMBL" id="CM051394">
    <property type="protein sequence ID" value="KAJ4729231.1"/>
    <property type="molecule type" value="Genomic_DNA"/>
</dbReference>
<evidence type="ECO:0000313" key="2">
    <source>
        <dbReference type="Proteomes" id="UP001164539"/>
    </source>
</evidence>
<comment type="caution">
    <text evidence="1">The sequence shown here is derived from an EMBL/GenBank/DDBJ whole genome shotgun (WGS) entry which is preliminary data.</text>
</comment>
<dbReference type="Proteomes" id="UP001164539">
    <property type="component" value="Chromosome 1"/>
</dbReference>
<keyword evidence="2" id="KW-1185">Reference proteome</keyword>
<proteinExistence type="predicted"/>
<reference evidence="1 2" key="1">
    <citation type="journal article" date="2023" name="Science">
        <title>Complex scaffold remodeling in plant triterpene biosynthesis.</title>
        <authorList>
            <person name="De La Pena R."/>
            <person name="Hodgson H."/>
            <person name="Liu J.C."/>
            <person name="Stephenson M.J."/>
            <person name="Martin A.C."/>
            <person name="Owen C."/>
            <person name="Harkess A."/>
            <person name="Leebens-Mack J."/>
            <person name="Jimenez L.E."/>
            <person name="Osbourn A."/>
            <person name="Sattely E.S."/>
        </authorList>
    </citation>
    <scope>NUCLEOTIDE SEQUENCE [LARGE SCALE GENOMIC DNA]</scope>
    <source>
        <strain evidence="2">cv. JPN11</strain>
        <tissue evidence="1">Leaf</tissue>
    </source>
</reference>